<dbReference type="PANTHER" id="PTHR45947:SF3">
    <property type="entry name" value="SULFOQUINOVOSYL TRANSFERASE SQD2"/>
    <property type="match status" value="1"/>
</dbReference>
<dbReference type="Pfam" id="PF13692">
    <property type="entry name" value="Glyco_trans_1_4"/>
    <property type="match status" value="1"/>
</dbReference>
<name>A0A830GE49_9EURY</name>
<evidence type="ECO:0000313" key="1">
    <source>
        <dbReference type="EMBL" id="GGN23759.1"/>
    </source>
</evidence>
<dbReference type="Gene3D" id="3.40.50.2000">
    <property type="entry name" value="Glycogen Phosphorylase B"/>
    <property type="match status" value="2"/>
</dbReference>
<keyword evidence="1" id="KW-0808">Transferase</keyword>
<proteinExistence type="predicted"/>
<dbReference type="AlphaFoldDB" id="A0A830GE49"/>
<reference evidence="1 2" key="1">
    <citation type="journal article" date="2019" name="Int. J. Syst. Evol. Microbiol.">
        <title>The Global Catalogue of Microorganisms (GCM) 10K type strain sequencing project: providing services to taxonomists for standard genome sequencing and annotation.</title>
        <authorList>
            <consortium name="The Broad Institute Genomics Platform"/>
            <consortium name="The Broad Institute Genome Sequencing Center for Infectious Disease"/>
            <person name="Wu L."/>
            <person name="Ma J."/>
        </authorList>
    </citation>
    <scope>NUCLEOTIDE SEQUENCE [LARGE SCALE GENOMIC DNA]</scope>
    <source>
        <strain evidence="1 2">JCM 16331</strain>
    </source>
</reference>
<organism evidence="1 2">
    <name type="scientific">Halarchaeum nitratireducens</name>
    <dbReference type="NCBI Taxonomy" id="489913"/>
    <lineage>
        <taxon>Archaea</taxon>
        <taxon>Methanobacteriati</taxon>
        <taxon>Methanobacteriota</taxon>
        <taxon>Stenosarchaea group</taxon>
        <taxon>Halobacteria</taxon>
        <taxon>Halobacteriales</taxon>
        <taxon>Halobacteriaceae</taxon>
    </lineage>
</organism>
<dbReference type="SUPFAM" id="SSF53756">
    <property type="entry name" value="UDP-Glycosyltransferase/glycogen phosphorylase"/>
    <property type="match status" value="1"/>
</dbReference>
<dbReference type="OrthoDB" id="17979at2157"/>
<dbReference type="InterPro" id="IPR050194">
    <property type="entry name" value="Glycosyltransferase_grp1"/>
</dbReference>
<dbReference type="RefSeq" id="WP_188879595.1">
    <property type="nucleotide sequence ID" value="NZ_BMOQ01000007.1"/>
</dbReference>
<evidence type="ECO:0000313" key="2">
    <source>
        <dbReference type="Proteomes" id="UP000608850"/>
    </source>
</evidence>
<protein>
    <submittedName>
        <fullName evidence="1">Glycosyl transferase</fullName>
    </submittedName>
</protein>
<sequence length="366" mass="40541">MTEVAIVATPDDGSCGVGTYAGDLRSYLDCDVEHVELHTNSTDPTHFARVAVSAGTTAADVVHVQHEYGLFGAKTLYWWVFFPLLWVSARLTSAPVVLTVHEVWDAETAGDSLRWLQLLYIRVVNLSITLVADHLVFLSETSESAFHTATPVAVQSTSRLPHGVNVGETKDVAPAEAKSTFGYEPSDTVVVEPGYVSRQKGVDVFVELADRFPDHEFLLAGGPRQAADEAFVSDLRDRSPPNVQITGVLNDDDFHDAFRAADLVVLPYRKNGQSGVFNWCAAYSLPVAGSSCDYFERVAAEWGCMQLFNPSDLDDTESVTRTLLHDDEQRRALRERMSAFREANRFERVAAEHRSLYRELAERRAG</sequence>
<gene>
    <name evidence="1" type="ORF">GCM10009021_26720</name>
</gene>
<dbReference type="EMBL" id="BMOQ01000007">
    <property type="protein sequence ID" value="GGN23759.1"/>
    <property type="molecule type" value="Genomic_DNA"/>
</dbReference>
<comment type="caution">
    <text evidence="1">The sequence shown here is derived from an EMBL/GenBank/DDBJ whole genome shotgun (WGS) entry which is preliminary data.</text>
</comment>
<dbReference type="PANTHER" id="PTHR45947">
    <property type="entry name" value="SULFOQUINOVOSYL TRANSFERASE SQD2"/>
    <property type="match status" value="1"/>
</dbReference>
<dbReference type="Proteomes" id="UP000608850">
    <property type="component" value="Unassembled WGS sequence"/>
</dbReference>
<keyword evidence="2" id="KW-1185">Reference proteome</keyword>
<accession>A0A830GE49</accession>
<dbReference type="GO" id="GO:0016757">
    <property type="term" value="F:glycosyltransferase activity"/>
    <property type="evidence" value="ECO:0007669"/>
    <property type="project" value="TreeGrafter"/>
</dbReference>